<dbReference type="EMBL" id="LRBV02000008">
    <property type="status" value="NOT_ANNOTATED_CDS"/>
    <property type="molecule type" value="Genomic_DNA"/>
</dbReference>
<dbReference type="InterPro" id="IPR053772">
    <property type="entry name" value="At1g61320/At1g61330-like"/>
</dbReference>
<dbReference type="InterPro" id="IPR053781">
    <property type="entry name" value="F-box_AtFBL13-like"/>
</dbReference>
<evidence type="ECO:0000313" key="2">
    <source>
        <dbReference type="EnsemblPlants" id="QL08p037386:mrna"/>
    </source>
</evidence>
<dbReference type="CDD" id="cd22160">
    <property type="entry name" value="F-box_AtFBL13-like"/>
    <property type="match status" value="1"/>
</dbReference>
<reference evidence="2" key="2">
    <citation type="submission" date="2021-01" db="UniProtKB">
        <authorList>
            <consortium name="EnsemblPlants"/>
        </authorList>
    </citation>
    <scope>IDENTIFICATION</scope>
</reference>
<dbReference type="AlphaFoldDB" id="A0A7N2MC47"/>
<organism evidence="2 3">
    <name type="scientific">Quercus lobata</name>
    <name type="common">Valley oak</name>
    <dbReference type="NCBI Taxonomy" id="97700"/>
    <lineage>
        <taxon>Eukaryota</taxon>
        <taxon>Viridiplantae</taxon>
        <taxon>Streptophyta</taxon>
        <taxon>Embryophyta</taxon>
        <taxon>Tracheophyta</taxon>
        <taxon>Spermatophyta</taxon>
        <taxon>Magnoliopsida</taxon>
        <taxon>eudicotyledons</taxon>
        <taxon>Gunneridae</taxon>
        <taxon>Pentapetalae</taxon>
        <taxon>rosids</taxon>
        <taxon>fabids</taxon>
        <taxon>Fagales</taxon>
        <taxon>Fagaceae</taxon>
        <taxon>Quercus</taxon>
    </lineage>
</organism>
<feature type="domain" description="F-box" evidence="1">
    <location>
        <begin position="27"/>
        <end position="67"/>
    </location>
</feature>
<dbReference type="Proteomes" id="UP000594261">
    <property type="component" value="Chromosome 8"/>
</dbReference>
<dbReference type="InterPro" id="IPR032675">
    <property type="entry name" value="LRR_dom_sf"/>
</dbReference>
<dbReference type="Pfam" id="PF00646">
    <property type="entry name" value="F-box"/>
    <property type="match status" value="1"/>
</dbReference>
<dbReference type="InterPro" id="IPR036047">
    <property type="entry name" value="F-box-like_dom_sf"/>
</dbReference>
<accession>A0A7N2MC47</accession>
<protein>
    <recommendedName>
        <fullName evidence="1">F-box domain-containing protein</fullName>
    </recommendedName>
</protein>
<name>A0A7N2MC47_QUELO</name>
<dbReference type="Pfam" id="PF23622">
    <property type="entry name" value="LRR_At1g61320_AtMIF1"/>
    <property type="match status" value="1"/>
</dbReference>
<dbReference type="SUPFAM" id="SSF81383">
    <property type="entry name" value="F-box domain"/>
    <property type="match status" value="1"/>
</dbReference>
<dbReference type="InterPro" id="IPR055357">
    <property type="entry name" value="LRR_At1g61320_AtMIF1"/>
</dbReference>
<dbReference type="OMA" id="KQCDINI"/>
<dbReference type="InterPro" id="IPR001810">
    <property type="entry name" value="F-box_dom"/>
</dbReference>
<dbReference type="PANTHER" id="PTHR34145">
    <property type="entry name" value="OS02G0105600 PROTEIN"/>
    <property type="match status" value="1"/>
</dbReference>
<dbReference type="SUPFAM" id="SSF52047">
    <property type="entry name" value="RNI-like"/>
    <property type="match status" value="1"/>
</dbReference>
<sequence length="690" mass="79925">MKRRRTTPPQQKNAAMNPNYLDRFSDLPEPIIHHIVSFVPTKYAARTSALSKRFRSAWLSFPVIDFDATLFPGRYRETTSQFSTFVRDSLNRRDPNACLEKLRIRGLFDGSTFNHWLINYALDKHVKEIYLFDDSYVDTCLPQRMFCANSIRVLELKGFKVEVPDLILSCPLIEDFRVTNCSGLKSIRVSGAKKLKAVKLDTCSGLEKIDIDAQNLESFSYTGCRDVDPSQPPQPCEILMATCKSLKSLSLEFASIMDLWLYDHVSKFPFLKILKLYECRGLKYISLFHTNIEEIELKNCDGLEMVGIVAQNLQSFVYRMNRRKQCDINISAGRFLRNLILHGATITDRWIEDNMSAFCLLERLGLECCNVLQKIEFHNANIKAIELKNCDGLEMVDIVAQNLQSFEYSMDRSKQCDINISACKYLRNLILRGATITDRWIEDNISAFCLLERLRLECCKVLQKIKFHNELLTCFQLHDCNVEEAEIDAPNLNSFEYTGQIMAPPVIISSHWDAMIKLKETDLPPYLWFKKLREFLLGFDTCKVLTLICNNDKELIIPKELREQMLPPLFDIKHVKIQLLCRTDLMGLLQSLVWLVPRPETISFVKGSNEESIKFQYYMSVDMEEDSCCCRYRLIKCCAHRLRSIALHNFGDVADRDNVMKFFIRNSKRLEMIYDNSDAFKIVEGQLISS</sequence>
<proteinExistence type="predicted"/>
<dbReference type="Gramene" id="QL08p037386:mrna">
    <property type="protein sequence ID" value="QL08p037386:mrna"/>
    <property type="gene ID" value="QL08p037386"/>
</dbReference>
<dbReference type="InParanoid" id="A0A7N2MC47"/>
<dbReference type="Gene3D" id="3.80.10.10">
    <property type="entry name" value="Ribonuclease Inhibitor"/>
    <property type="match status" value="2"/>
</dbReference>
<dbReference type="EnsemblPlants" id="QL08p037386:mrna">
    <property type="protein sequence ID" value="QL08p037386:mrna"/>
    <property type="gene ID" value="QL08p037386"/>
</dbReference>
<evidence type="ECO:0000259" key="1">
    <source>
        <dbReference type="SMART" id="SM00256"/>
    </source>
</evidence>
<dbReference type="PANTHER" id="PTHR34145:SF28">
    <property type="entry name" value="F-BOX DOMAIN-CONTAINING PROTEIN"/>
    <property type="match status" value="1"/>
</dbReference>
<keyword evidence="3" id="KW-1185">Reference proteome</keyword>
<evidence type="ECO:0000313" key="3">
    <source>
        <dbReference type="Proteomes" id="UP000594261"/>
    </source>
</evidence>
<reference evidence="2 3" key="1">
    <citation type="journal article" date="2016" name="G3 (Bethesda)">
        <title>First Draft Assembly and Annotation of the Genome of a California Endemic Oak Quercus lobata Nee (Fagaceae).</title>
        <authorList>
            <person name="Sork V.L."/>
            <person name="Fitz-Gibbon S.T."/>
            <person name="Puiu D."/>
            <person name="Crepeau M."/>
            <person name="Gugger P.F."/>
            <person name="Sherman R."/>
            <person name="Stevens K."/>
            <person name="Langley C.H."/>
            <person name="Pellegrini M."/>
            <person name="Salzberg S.L."/>
        </authorList>
    </citation>
    <scope>NUCLEOTIDE SEQUENCE [LARGE SCALE GENOMIC DNA]</scope>
    <source>
        <strain evidence="2 3">cv. SW786</strain>
    </source>
</reference>
<dbReference type="SMART" id="SM00256">
    <property type="entry name" value="FBOX"/>
    <property type="match status" value="1"/>
</dbReference>